<keyword evidence="5" id="KW-1185">Reference proteome</keyword>
<accession>A0A1I0A3Z4</accession>
<dbReference type="eggNOG" id="COG0793">
    <property type="taxonomic scope" value="Bacteria"/>
</dbReference>
<dbReference type="GO" id="GO:0008236">
    <property type="term" value="F:serine-type peptidase activity"/>
    <property type="evidence" value="ECO:0007669"/>
    <property type="project" value="InterPro"/>
</dbReference>
<dbReference type="Pfam" id="PF03572">
    <property type="entry name" value="Peptidase_S41"/>
    <property type="match status" value="1"/>
</dbReference>
<feature type="chain" id="PRO_5011692346" evidence="2">
    <location>
        <begin position="25"/>
        <end position="591"/>
    </location>
</feature>
<name>A0A1I0A3Z4_9FIRM</name>
<dbReference type="PROSITE" id="PS51257">
    <property type="entry name" value="PROKAR_LIPOPROTEIN"/>
    <property type="match status" value="1"/>
</dbReference>
<evidence type="ECO:0000256" key="2">
    <source>
        <dbReference type="SAM" id="SignalP"/>
    </source>
</evidence>
<feature type="compositionally biased region" description="Polar residues" evidence="1">
    <location>
        <begin position="35"/>
        <end position="45"/>
    </location>
</feature>
<dbReference type="RefSeq" id="WP_074647711.1">
    <property type="nucleotide sequence ID" value="NZ_FOIL01000001.1"/>
</dbReference>
<feature type="region of interest" description="Disordered" evidence="1">
    <location>
        <begin position="29"/>
        <end position="60"/>
    </location>
</feature>
<dbReference type="SUPFAM" id="SSF52096">
    <property type="entry name" value="ClpP/crotonase"/>
    <property type="match status" value="1"/>
</dbReference>
<feature type="domain" description="Tail specific protease" evidence="3">
    <location>
        <begin position="351"/>
        <end position="572"/>
    </location>
</feature>
<feature type="compositionally biased region" description="Low complexity" evidence="1">
    <location>
        <begin position="46"/>
        <end position="60"/>
    </location>
</feature>
<dbReference type="GO" id="GO:0006508">
    <property type="term" value="P:proteolysis"/>
    <property type="evidence" value="ECO:0007669"/>
    <property type="project" value="InterPro"/>
</dbReference>
<proteinExistence type="predicted"/>
<dbReference type="EMBL" id="FOIL01000001">
    <property type="protein sequence ID" value="SES88875.1"/>
    <property type="molecule type" value="Genomic_DNA"/>
</dbReference>
<feature type="signal peptide" evidence="2">
    <location>
        <begin position="1"/>
        <end position="24"/>
    </location>
</feature>
<dbReference type="Proteomes" id="UP000199820">
    <property type="component" value="Unassembled WGS sequence"/>
</dbReference>
<keyword evidence="2" id="KW-0732">Signal</keyword>
<organism evidence="4 5">
    <name type="scientific">[Clostridium] aminophilum</name>
    <dbReference type="NCBI Taxonomy" id="1526"/>
    <lineage>
        <taxon>Bacteria</taxon>
        <taxon>Bacillati</taxon>
        <taxon>Bacillota</taxon>
        <taxon>Clostridia</taxon>
        <taxon>Lachnospirales</taxon>
        <taxon>Lachnospiraceae</taxon>
    </lineage>
</organism>
<dbReference type="STRING" id="1526.SAMN02910262_00122"/>
<evidence type="ECO:0000313" key="4">
    <source>
        <dbReference type="EMBL" id="SES88875.1"/>
    </source>
</evidence>
<dbReference type="InterPro" id="IPR029045">
    <property type="entry name" value="ClpP/crotonase-like_dom_sf"/>
</dbReference>
<dbReference type="AlphaFoldDB" id="A0A1I0A3Z4"/>
<gene>
    <name evidence="4" type="ORF">SAMN04487771_100183</name>
</gene>
<dbReference type="Gene3D" id="3.90.226.10">
    <property type="entry name" value="2-enoyl-CoA Hydratase, Chain A, domain 1"/>
    <property type="match status" value="1"/>
</dbReference>
<dbReference type="InterPro" id="IPR005151">
    <property type="entry name" value="Tail-specific_protease"/>
</dbReference>
<evidence type="ECO:0000313" key="5">
    <source>
        <dbReference type="Proteomes" id="UP000199820"/>
    </source>
</evidence>
<evidence type="ECO:0000256" key="1">
    <source>
        <dbReference type="SAM" id="MobiDB-lite"/>
    </source>
</evidence>
<dbReference type="SMART" id="SM00245">
    <property type="entry name" value="TSPc"/>
    <property type="match status" value="1"/>
</dbReference>
<evidence type="ECO:0000259" key="3">
    <source>
        <dbReference type="SMART" id="SM00245"/>
    </source>
</evidence>
<reference evidence="4 5" key="1">
    <citation type="submission" date="2016-10" db="EMBL/GenBank/DDBJ databases">
        <authorList>
            <person name="de Groot N.N."/>
        </authorList>
    </citation>
    <scope>NUCLEOTIDE SEQUENCE [LARGE SCALE GENOMIC DNA]</scope>
    <source>
        <strain evidence="4 5">KH1P1</strain>
    </source>
</reference>
<protein>
    <submittedName>
        <fullName evidence="4">Peptidase family S41</fullName>
    </submittedName>
</protein>
<sequence length="591" mass="65220">MKKYLKSIAVTIPLALTLGGCANALPSAETKGASAGSTETSESLEASNAAGSTGTSDSSGTCKITEKNVKFYLGDLSNEKELTLYFVNDGSIPYISMDDIFGMMKKGKYEASTDDSGDHTIITISGTKYNADFDFANDTIYFFDYDAFFKDENGPLVDIGTLDVLSLSEKMETLTNDRYGREQTFDLKKYDIDLVRDGDNYYIPLQTFSDVILSYSNLFTVYNGEAVFLTNDLYGDMEAEYYKAAPQGTLPEDLALFSYNELCFALDHLYGLKEVHNITSFDTFFREIGVEKKLKGTDVLKKDKAMFEFITCYLDDLHSSFNNNSYLVTKSDLKEKIAGIYGPSKENYKNDRAAFSEARKNAFGEEIPPYQEVGNTAYITFDEFTDPSREIDYTTQPKEEELSDTIRLMQYACEKILRPGSPVKNVVLDLSLNGGGACASASYVIGTYLGTGEMNTINTLTGATTTLKYRIDTNRDGVFDETDTLAGKGLNLYCITSPVSFSCGNFVPNTFVYSPNVTLLGRTSGGGSCTVQPLSTAYGCAVQISGSKRMSVFKNGSFYDIDRGATPDYPISKIADFYDRKKLTDYINGLV</sequence>